<keyword evidence="2" id="KW-0547">Nucleotide-binding</keyword>
<dbReference type="GO" id="GO:0016887">
    <property type="term" value="F:ATP hydrolysis activity"/>
    <property type="evidence" value="ECO:0007669"/>
    <property type="project" value="InterPro"/>
</dbReference>
<organism evidence="6 7">
    <name type="scientific">Alienimonas californiensis</name>
    <dbReference type="NCBI Taxonomy" id="2527989"/>
    <lineage>
        <taxon>Bacteria</taxon>
        <taxon>Pseudomonadati</taxon>
        <taxon>Planctomycetota</taxon>
        <taxon>Planctomycetia</taxon>
        <taxon>Planctomycetales</taxon>
        <taxon>Planctomycetaceae</taxon>
        <taxon>Alienimonas</taxon>
    </lineage>
</organism>
<dbReference type="PROSITE" id="PS00211">
    <property type="entry name" value="ABC_TRANSPORTER_1"/>
    <property type="match status" value="1"/>
</dbReference>
<dbReference type="GO" id="GO:0005524">
    <property type="term" value="F:ATP binding"/>
    <property type="evidence" value="ECO:0007669"/>
    <property type="project" value="UniProtKB-KW"/>
</dbReference>
<evidence type="ECO:0000256" key="4">
    <source>
        <dbReference type="SAM" id="MobiDB-lite"/>
    </source>
</evidence>
<dbReference type="Proteomes" id="UP000318741">
    <property type="component" value="Chromosome"/>
</dbReference>
<dbReference type="InterPro" id="IPR003439">
    <property type="entry name" value="ABC_transporter-like_ATP-bd"/>
</dbReference>
<dbReference type="PANTHER" id="PTHR42711:SF4">
    <property type="entry name" value="ABC TRANSPORTER RELATED"/>
    <property type="match status" value="1"/>
</dbReference>
<dbReference type="Gene3D" id="3.40.50.300">
    <property type="entry name" value="P-loop containing nucleotide triphosphate hydrolases"/>
    <property type="match status" value="1"/>
</dbReference>
<gene>
    <name evidence="6" type="primary">ybhF_6</name>
    <name evidence="6" type="ORF">CA12_42000</name>
</gene>
<sequence>MSVAAPEAPAVGTRPASAAAGADRTGDGSAAIEARGLTKTYRVYRKREGLLAGIGGLFRREYNEVHAVRDVSFRVERGEMLAFLGPNGAGKTTTLKLLAGLIHPSDGEASVLGYTPWERANAYRRRFSLVMGQKNQLWWDLPAQESFNLHREIYGVPPAEFAQRLDELVDLLKVRKLIGQPVRELSLGERMRMELIAALLHAPEVLFLDEPTIGLDVVSQRTVQSFLKTYQAERGTTVVLTSHYMKDVEALCDRAVIIDDGTIRHDGPLSEIVERFSTHKIIELSFAGEVPSDLARYGTPLKAIAPRARIEVARAEIPRVLADLLDRHRIEDVSVNDRPLEEVIADLFGEQADADAAAAGAAA</sequence>
<proteinExistence type="predicted"/>
<feature type="region of interest" description="Disordered" evidence="4">
    <location>
        <begin position="1"/>
        <end position="26"/>
    </location>
</feature>
<keyword evidence="3 6" id="KW-0067">ATP-binding</keyword>
<dbReference type="AlphaFoldDB" id="A0A517PFB0"/>
<dbReference type="KEGG" id="acaf:CA12_42000"/>
<keyword evidence="1" id="KW-0813">Transport</keyword>
<evidence type="ECO:0000256" key="1">
    <source>
        <dbReference type="ARBA" id="ARBA00022448"/>
    </source>
</evidence>
<evidence type="ECO:0000313" key="6">
    <source>
        <dbReference type="EMBL" id="QDT18061.1"/>
    </source>
</evidence>
<evidence type="ECO:0000259" key="5">
    <source>
        <dbReference type="PROSITE" id="PS50893"/>
    </source>
</evidence>
<feature type="domain" description="ABC transporter" evidence="5">
    <location>
        <begin position="52"/>
        <end position="285"/>
    </location>
</feature>
<dbReference type="OrthoDB" id="9795548at2"/>
<keyword evidence="7" id="KW-1185">Reference proteome</keyword>
<dbReference type="RefSeq" id="WP_145361037.1">
    <property type="nucleotide sequence ID" value="NZ_CP036265.1"/>
</dbReference>
<dbReference type="EMBL" id="CP036265">
    <property type="protein sequence ID" value="QDT18061.1"/>
    <property type="molecule type" value="Genomic_DNA"/>
</dbReference>
<dbReference type="Pfam" id="PF00005">
    <property type="entry name" value="ABC_tran"/>
    <property type="match status" value="1"/>
</dbReference>
<dbReference type="PANTHER" id="PTHR42711">
    <property type="entry name" value="ABC TRANSPORTER ATP-BINDING PROTEIN"/>
    <property type="match status" value="1"/>
</dbReference>
<protein>
    <submittedName>
        <fullName evidence="6">Putative ABC transporter ATP-binding protein YbhF</fullName>
    </submittedName>
</protein>
<name>A0A517PFB0_9PLAN</name>
<evidence type="ECO:0000313" key="7">
    <source>
        <dbReference type="Proteomes" id="UP000318741"/>
    </source>
</evidence>
<reference evidence="6 7" key="1">
    <citation type="submission" date="2019-02" db="EMBL/GenBank/DDBJ databases">
        <title>Deep-cultivation of Planctomycetes and their phenomic and genomic characterization uncovers novel biology.</title>
        <authorList>
            <person name="Wiegand S."/>
            <person name="Jogler M."/>
            <person name="Boedeker C."/>
            <person name="Pinto D."/>
            <person name="Vollmers J."/>
            <person name="Rivas-Marin E."/>
            <person name="Kohn T."/>
            <person name="Peeters S.H."/>
            <person name="Heuer A."/>
            <person name="Rast P."/>
            <person name="Oberbeckmann S."/>
            <person name="Bunk B."/>
            <person name="Jeske O."/>
            <person name="Meyerdierks A."/>
            <person name="Storesund J.E."/>
            <person name="Kallscheuer N."/>
            <person name="Luecker S."/>
            <person name="Lage O.M."/>
            <person name="Pohl T."/>
            <person name="Merkel B.J."/>
            <person name="Hornburger P."/>
            <person name="Mueller R.-W."/>
            <person name="Bruemmer F."/>
            <person name="Labrenz M."/>
            <person name="Spormann A.M."/>
            <person name="Op den Camp H."/>
            <person name="Overmann J."/>
            <person name="Amann R."/>
            <person name="Jetten M.S.M."/>
            <person name="Mascher T."/>
            <person name="Medema M.H."/>
            <person name="Devos D.P."/>
            <person name="Kaster A.-K."/>
            <person name="Ovreas L."/>
            <person name="Rohde M."/>
            <person name="Galperin M.Y."/>
            <person name="Jogler C."/>
        </authorList>
    </citation>
    <scope>NUCLEOTIDE SEQUENCE [LARGE SCALE GENOMIC DNA]</scope>
    <source>
        <strain evidence="6 7">CA12</strain>
    </source>
</reference>
<evidence type="ECO:0000256" key="3">
    <source>
        <dbReference type="ARBA" id="ARBA00022840"/>
    </source>
</evidence>
<dbReference type="InterPro" id="IPR003593">
    <property type="entry name" value="AAA+_ATPase"/>
</dbReference>
<dbReference type="SUPFAM" id="SSF52540">
    <property type="entry name" value="P-loop containing nucleoside triphosphate hydrolases"/>
    <property type="match status" value="1"/>
</dbReference>
<evidence type="ECO:0000256" key="2">
    <source>
        <dbReference type="ARBA" id="ARBA00022741"/>
    </source>
</evidence>
<dbReference type="InterPro" id="IPR017871">
    <property type="entry name" value="ABC_transporter-like_CS"/>
</dbReference>
<dbReference type="InterPro" id="IPR050763">
    <property type="entry name" value="ABC_transporter_ATP-binding"/>
</dbReference>
<dbReference type="SMART" id="SM00382">
    <property type="entry name" value="AAA"/>
    <property type="match status" value="1"/>
</dbReference>
<dbReference type="InterPro" id="IPR027417">
    <property type="entry name" value="P-loop_NTPase"/>
</dbReference>
<accession>A0A517PFB0</accession>
<dbReference type="PROSITE" id="PS50893">
    <property type="entry name" value="ABC_TRANSPORTER_2"/>
    <property type="match status" value="1"/>
</dbReference>
<dbReference type="CDD" id="cd03267">
    <property type="entry name" value="ABC_NatA_like"/>
    <property type="match status" value="1"/>
</dbReference>